<protein>
    <submittedName>
        <fullName evidence="2">Uncharacterized protein</fullName>
    </submittedName>
</protein>
<gene>
    <name evidence="2" type="ORF">MNBD_PLANCTO02-3342</name>
</gene>
<dbReference type="AlphaFoldDB" id="A0A3B1DJ17"/>
<name>A0A3B1DJ17_9ZZZZ</name>
<reference evidence="2" key="1">
    <citation type="submission" date="2018-06" db="EMBL/GenBank/DDBJ databases">
        <authorList>
            <person name="Zhirakovskaya E."/>
        </authorList>
    </citation>
    <scope>NUCLEOTIDE SEQUENCE</scope>
</reference>
<evidence type="ECO:0000313" key="2">
    <source>
        <dbReference type="EMBL" id="VAX38921.1"/>
    </source>
</evidence>
<organism evidence="2">
    <name type="scientific">hydrothermal vent metagenome</name>
    <dbReference type="NCBI Taxonomy" id="652676"/>
    <lineage>
        <taxon>unclassified sequences</taxon>
        <taxon>metagenomes</taxon>
        <taxon>ecological metagenomes</taxon>
    </lineage>
</organism>
<proteinExistence type="predicted"/>
<feature type="compositionally biased region" description="Polar residues" evidence="1">
    <location>
        <begin position="1"/>
        <end position="12"/>
    </location>
</feature>
<dbReference type="EMBL" id="UOGL01000276">
    <property type="protein sequence ID" value="VAX38921.1"/>
    <property type="molecule type" value="Genomic_DNA"/>
</dbReference>
<evidence type="ECO:0000256" key="1">
    <source>
        <dbReference type="SAM" id="MobiDB-lite"/>
    </source>
</evidence>
<feature type="region of interest" description="Disordered" evidence="1">
    <location>
        <begin position="1"/>
        <end position="48"/>
    </location>
</feature>
<sequence>MTGYTVHTGSSEKFTEGWDRVFETPKKPAKKAREKTVSGTLKKKKKKK</sequence>
<accession>A0A3B1DJ17</accession>
<feature type="compositionally biased region" description="Basic and acidic residues" evidence="1">
    <location>
        <begin position="13"/>
        <end position="26"/>
    </location>
</feature>